<evidence type="ECO:0000313" key="2">
    <source>
        <dbReference type="EMBL" id="TFK18637.1"/>
    </source>
</evidence>
<dbReference type="Proteomes" id="UP000307440">
    <property type="component" value="Unassembled WGS sequence"/>
</dbReference>
<reference evidence="2 3" key="1">
    <citation type="journal article" date="2019" name="Nat. Ecol. Evol.">
        <title>Megaphylogeny resolves global patterns of mushroom evolution.</title>
        <authorList>
            <person name="Varga T."/>
            <person name="Krizsan K."/>
            <person name="Foldi C."/>
            <person name="Dima B."/>
            <person name="Sanchez-Garcia M."/>
            <person name="Sanchez-Ramirez S."/>
            <person name="Szollosi G.J."/>
            <person name="Szarkandi J.G."/>
            <person name="Papp V."/>
            <person name="Albert L."/>
            <person name="Andreopoulos W."/>
            <person name="Angelini C."/>
            <person name="Antonin V."/>
            <person name="Barry K.W."/>
            <person name="Bougher N.L."/>
            <person name="Buchanan P."/>
            <person name="Buyck B."/>
            <person name="Bense V."/>
            <person name="Catcheside P."/>
            <person name="Chovatia M."/>
            <person name="Cooper J."/>
            <person name="Damon W."/>
            <person name="Desjardin D."/>
            <person name="Finy P."/>
            <person name="Geml J."/>
            <person name="Haridas S."/>
            <person name="Hughes K."/>
            <person name="Justo A."/>
            <person name="Karasinski D."/>
            <person name="Kautmanova I."/>
            <person name="Kiss B."/>
            <person name="Kocsube S."/>
            <person name="Kotiranta H."/>
            <person name="LaButti K.M."/>
            <person name="Lechner B.E."/>
            <person name="Liimatainen K."/>
            <person name="Lipzen A."/>
            <person name="Lukacs Z."/>
            <person name="Mihaltcheva S."/>
            <person name="Morgado L.N."/>
            <person name="Niskanen T."/>
            <person name="Noordeloos M.E."/>
            <person name="Ohm R.A."/>
            <person name="Ortiz-Santana B."/>
            <person name="Ovrebo C."/>
            <person name="Racz N."/>
            <person name="Riley R."/>
            <person name="Savchenko A."/>
            <person name="Shiryaev A."/>
            <person name="Soop K."/>
            <person name="Spirin V."/>
            <person name="Szebenyi C."/>
            <person name="Tomsovsky M."/>
            <person name="Tulloss R.E."/>
            <person name="Uehling J."/>
            <person name="Grigoriev I.V."/>
            <person name="Vagvolgyi C."/>
            <person name="Papp T."/>
            <person name="Martin F.M."/>
            <person name="Miettinen O."/>
            <person name="Hibbett D.S."/>
            <person name="Nagy L.G."/>
        </authorList>
    </citation>
    <scope>NUCLEOTIDE SEQUENCE [LARGE SCALE GENOMIC DNA]</scope>
    <source>
        <strain evidence="2 3">CBS 121175</strain>
    </source>
</reference>
<feature type="signal peptide" evidence="1">
    <location>
        <begin position="1"/>
        <end position="19"/>
    </location>
</feature>
<evidence type="ECO:0000256" key="1">
    <source>
        <dbReference type="SAM" id="SignalP"/>
    </source>
</evidence>
<proteinExistence type="predicted"/>
<accession>A0A5C3KFM9</accession>
<feature type="chain" id="PRO_5022782047" evidence="1">
    <location>
        <begin position="20"/>
        <end position="105"/>
    </location>
</feature>
<dbReference type="AlphaFoldDB" id="A0A5C3KFM9"/>
<organism evidence="2 3">
    <name type="scientific">Coprinopsis marcescibilis</name>
    <name type="common">Agaric fungus</name>
    <name type="synonym">Psathyrella marcescibilis</name>
    <dbReference type="NCBI Taxonomy" id="230819"/>
    <lineage>
        <taxon>Eukaryota</taxon>
        <taxon>Fungi</taxon>
        <taxon>Dikarya</taxon>
        <taxon>Basidiomycota</taxon>
        <taxon>Agaricomycotina</taxon>
        <taxon>Agaricomycetes</taxon>
        <taxon>Agaricomycetidae</taxon>
        <taxon>Agaricales</taxon>
        <taxon>Agaricineae</taxon>
        <taxon>Psathyrellaceae</taxon>
        <taxon>Coprinopsis</taxon>
    </lineage>
</organism>
<dbReference type="EMBL" id="ML210387">
    <property type="protein sequence ID" value="TFK18637.1"/>
    <property type="molecule type" value="Genomic_DNA"/>
</dbReference>
<evidence type="ECO:0000313" key="3">
    <source>
        <dbReference type="Proteomes" id="UP000307440"/>
    </source>
</evidence>
<protein>
    <submittedName>
        <fullName evidence="2">Uncharacterized protein</fullName>
    </submittedName>
</protein>
<gene>
    <name evidence="2" type="ORF">FA15DRAFT_660538</name>
</gene>
<sequence length="105" mass="11410">MFLAEFALFLSFGAFIVAAMSWHLQGAHDLVKESSYVSNRSGGWWASSPTQHRHQVCLRSRFSALKVTEAGITLIIPSGPSELQNGAWGPIELTVTLLGLVLLAL</sequence>
<keyword evidence="1" id="KW-0732">Signal</keyword>
<name>A0A5C3KFM9_COPMA</name>
<keyword evidence="3" id="KW-1185">Reference proteome</keyword>